<dbReference type="Proteomes" id="UP001138540">
    <property type="component" value="Unassembled WGS sequence"/>
</dbReference>
<protein>
    <submittedName>
        <fullName evidence="2">Uncharacterized protein</fullName>
    </submittedName>
</protein>
<feature type="compositionally biased region" description="Basic and acidic residues" evidence="1">
    <location>
        <begin position="1"/>
        <end position="23"/>
    </location>
</feature>
<feature type="region of interest" description="Disordered" evidence="1">
    <location>
        <begin position="1"/>
        <end position="70"/>
    </location>
</feature>
<dbReference type="EMBL" id="JACHKA010000001">
    <property type="protein sequence ID" value="MBB5984955.1"/>
    <property type="molecule type" value="Genomic_DNA"/>
</dbReference>
<dbReference type="RefSeq" id="WP_184050401.1">
    <property type="nucleotide sequence ID" value="NZ_JACHKA010000001.1"/>
</dbReference>
<sequence length="70" mass="7603">MSADDSRKPDDQAPAAGREDTDGKTPPIPKVRDAGPDEMKDEPPHWDDVDEASDESFPASDPPSFSQPRP</sequence>
<name>A0ABR6NCF5_9SPHN</name>
<organism evidence="2 3">
    <name type="scientific">Sphingobium lignivorans</name>
    <dbReference type="NCBI Taxonomy" id="2735886"/>
    <lineage>
        <taxon>Bacteria</taxon>
        <taxon>Pseudomonadati</taxon>
        <taxon>Pseudomonadota</taxon>
        <taxon>Alphaproteobacteria</taxon>
        <taxon>Sphingomonadales</taxon>
        <taxon>Sphingomonadaceae</taxon>
        <taxon>Sphingobium</taxon>
    </lineage>
</organism>
<comment type="caution">
    <text evidence="2">The sequence shown here is derived from an EMBL/GenBank/DDBJ whole genome shotgun (WGS) entry which is preliminary data.</text>
</comment>
<keyword evidence="3" id="KW-1185">Reference proteome</keyword>
<proteinExistence type="predicted"/>
<reference evidence="2 3" key="1">
    <citation type="submission" date="2020-08" db="EMBL/GenBank/DDBJ databases">
        <title>Exploring microbial biodiversity for novel pathways involved in the catabolism of aromatic compounds derived from lignin.</title>
        <authorList>
            <person name="Elkins J."/>
        </authorList>
    </citation>
    <scope>NUCLEOTIDE SEQUENCE [LARGE SCALE GENOMIC DNA]</scope>
    <source>
        <strain evidence="2 3">B1D3A</strain>
    </source>
</reference>
<accession>A0ABR6NCF5</accession>
<gene>
    <name evidence="2" type="ORF">HNP60_000929</name>
</gene>
<evidence type="ECO:0000313" key="3">
    <source>
        <dbReference type="Proteomes" id="UP001138540"/>
    </source>
</evidence>
<evidence type="ECO:0000313" key="2">
    <source>
        <dbReference type="EMBL" id="MBB5984955.1"/>
    </source>
</evidence>
<evidence type="ECO:0000256" key="1">
    <source>
        <dbReference type="SAM" id="MobiDB-lite"/>
    </source>
</evidence>
<feature type="compositionally biased region" description="Basic and acidic residues" evidence="1">
    <location>
        <begin position="30"/>
        <end position="47"/>
    </location>
</feature>